<protein>
    <submittedName>
        <fullName evidence="1">Uncharacterized protein</fullName>
    </submittedName>
</protein>
<sequence length="112" mass="12038">MATASEITYGPNGHTPESLRALAAYLEISLERGKCVVMMRHGTDVCSVYVGDPAAEESDLTSHGTISKAVAEELLELTQVGLNRITVGDQTYRFFRSFTLIADVGAVVFAPT</sequence>
<dbReference type="AlphaFoldDB" id="A0A069PQ07"/>
<gene>
    <name evidence="1" type="ORF">BG61_08035</name>
</gene>
<dbReference type="EMBL" id="JFHC01000015">
    <property type="protein sequence ID" value="KDR42527.1"/>
    <property type="molecule type" value="Genomic_DNA"/>
</dbReference>
<dbReference type="RefSeq" id="WP_035925840.1">
    <property type="nucleotide sequence ID" value="NZ_CADFFX010000021.1"/>
</dbReference>
<reference evidence="1 2" key="1">
    <citation type="submission" date="2014-03" db="EMBL/GenBank/DDBJ databases">
        <title>Draft Genome Sequences of Four Burkholderia Strains.</title>
        <authorList>
            <person name="Liu X.Y."/>
            <person name="Li C.X."/>
            <person name="Xu J.H."/>
        </authorList>
    </citation>
    <scope>NUCLEOTIDE SEQUENCE [LARGE SCALE GENOMIC DNA]</scope>
    <source>
        <strain evidence="1 2">DSM 50014</strain>
    </source>
</reference>
<comment type="caution">
    <text evidence="1">The sequence shown here is derived from an EMBL/GenBank/DDBJ whole genome shotgun (WGS) entry which is preliminary data.</text>
</comment>
<evidence type="ECO:0000313" key="1">
    <source>
        <dbReference type="EMBL" id="KDR42527.1"/>
    </source>
</evidence>
<proteinExistence type="predicted"/>
<accession>A0A069PQ07</accession>
<name>A0A069PQ07_9BURK</name>
<organism evidence="1 2">
    <name type="scientific">Caballeronia glathei</name>
    <dbReference type="NCBI Taxonomy" id="60547"/>
    <lineage>
        <taxon>Bacteria</taxon>
        <taxon>Pseudomonadati</taxon>
        <taxon>Pseudomonadota</taxon>
        <taxon>Betaproteobacteria</taxon>
        <taxon>Burkholderiales</taxon>
        <taxon>Burkholderiaceae</taxon>
        <taxon>Caballeronia</taxon>
    </lineage>
</organism>
<keyword evidence="2" id="KW-1185">Reference proteome</keyword>
<evidence type="ECO:0000313" key="2">
    <source>
        <dbReference type="Proteomes" id="UP000027466"/>
    </source>
</evidence>
<dbReference type="Proteomes" id="UP000027466">
    <property type="component" value="Unassembled WGS sequence"/>
</dbReference>